<evidence type="ECO:0000313" key="3">
    <source>
        <dbReference type="Proteomes" id="UP000886653"/>
    </source>
</evidence>
<keyword evidence="3" id="KW-1185">Reference proteome</keyword>
<protein>
    <submittedName>
        <fullName evidence="2">Uncharacterized protein</fullName>
    </submittedName>
</protein>
<keyword evidence="1" id="KW-0812">Transmembrane</keyword>
<sequence length="68" mass="7610">MVDIEKGKADGTEPAVKALELSEKEKMKQSHFWKKTLIYVGLAAFVVLIILFSSCKFLPRVVSQHCAT</sequence>
<organism evidence="2 3">
    <name type="scientific">Cronartium quercuum f. sp. fusiforme G11</name>
    <dbReference type="NCBI Taxonomy" id="708437"/>
    <lineage>
        <taxon>Eukaryota</taxon>
        <taxon>Fungi</taxon>
        <taxon>Dikarya</taxon>
        <taxon>Basidiomycota</taxon>
        <taxon>Pucciniomycotina</taxon>
        <taxon>Pucciniomycetes</taxon>
        <taxon>Pucciniales</taxon>
        <taxon>Coleosporiaceae</taxon>
        <taxon>Cronartium</taxon>
    </lineage>
</organism>
<reference evidence="2" key="1">
    <citation type="submission" date="2013-11" db="EMBL/GenBank/DDBJ databases">
        <title>Genome sequence of the fusiform rust pathogen reveals effectors for host alternation and coevolution with pine.</title>
        <authorList>
            <consortium name="DOE Joint Genome Institute"/>
            <person name="Smith K."/>
            <person name="Pendleton A."/>
            <person name="Kubisiak T."/>
            <person name="Anderson C."/>
            <person name="Salamov A."/>
            <person name="Aerts A."/>
            <person name="Riley R."/>
            <person name="Clum A."/>
            <person name="Lindquist E."/>
            <person name="Ence D."/>
            <person name="Campbell M."/>
            <person name="Kronenberg Z."/>
            <person name="Feau N."/>
            <person name="Dhillon B."/>
            <person name="Hamelin R."/>
            <person name="Burleigh J."/>
            <person name="Smith J."/>
            <person name="Yandell M."/>
            <person name="Nelson C."/>
            <person name="Grigoriev I."/>
            <person name="Davis J."/>
        </authorList>
    </citation>
    <scope>NUCLEOTIDE SEQUENCE</scope>
    <source>
        <strain evidence="2">G11</strain>
    </source>
</reference>
<dbReference type="EMBL" id="MU167269">
    <property type="protein sequence ID" value="KAG0145910.1"/>
    <property type="molecule type" value="Genomic_DNA"/>
</dbReference>
<keyword evidence="1" id="KW-1133">Transmembrane helix</keyword>
<accession>A0A9P6NLU9</accession>
<gene>
    <name evidence="2" type="ORF">CROQUDRAFT_658171</name>
</gene>
<keyword evidence="1" id="KW-0472">Membrane</keyword>
<evidence type="ECO:0000313" key="2">
    <source>
        <dbReference type="EMBL" id="KAG0145910.1"/>
    </source>
</evidence>
<dbReference type="AlphaFoldDB" id="A0A9P6NLU9"/>
<proteinExistence type="predicted"/>
<dbReference type="OrthoDB" id="10529347at2759"/>
<dbReference type="Proteomes" id="UP000886653">
    <property type="component" value="Unassembled WGS sequence"/>
</dbReference>
<feature type="transmembrane region" description="Helical" evidence="1">
    <location>
        <begin position="36"/>
        <end position="54"/>
    </location>
</feature>
<name>A0A9P6NLU9_9BASI</name>
<comment type="caution">
    <text evidence="2">The sequence shown here is derived from an EMBL/GenBank/DDBJ whole genome shotgun (WGS) entry which is preliminary data.</text>
</comment>
<evidence type="ECO:0000256" key="1">
    <source>
        <dbReference type="SAM" id="Phobius"/>
    </source>
</evidence>